<evidence type="ECO:0000313" key="1">
    <source>
        <dbReference type="EMBL" id="MDN3592136.1"/>
    </source>
</evidence>
<dbReference type="EMBL" id="JAUFPX010000015">
    <property type="protein sequence ID" value="MDN3592136.1"/>
    <property type="molecule type" value="Genomic_DNA"/>
</dbReference>
<dbReference type="Proteomes" id="UP001224644">
    <property type="component" value="Unassembled WGS sequence"/>
</dbReference>
<organism evidence="1 2">
    <name type="scientific">Methylobacterium adhaesivum</name>
    <dbReference type="NCBI Taxonomy" id="333297"/>
    <lineage>
        <taxon>Bacteria</taxon>
        <taxon>Pseudomonadati</taxon>
        <taxon>Pseudomonadota</taxon>
        <taxon>Alphaproteobacteria</taxon>
        <taxon>Hyphomicrobiales</taxon>
        <taxon>Methylobacteriaceae</taxon>
        <taxon>Methylobacterium</taxon>
    </lineage>
</organism>
<reference evidence="2" key="1">
    <citation type="journal article" date="2019" name="Int. J. Syst. Evol. Microbiol.">
        <title>The Global Catalogue of Microorganisms (GCM) 10K type strain sequencing project: providing services to taxonomists for standard genome sequencing and annotation.</title>
        <authorList>
            <consortium name="The Broad Institute Genomics Platform"/>
            <consortium name="The Broad Institute Genome Sequencing Center for Infectious Disease"/>
            <person name="Wu L."/>
            <person name="Ma J."/>
        </authorList>
    </citation>
    <scope>NUCLEOTIDE SEQUENCE [LARGE SCALE GENOMIC DNA]</scope>
    <source>
        <strain evidence="2">CECT 7069</strain>
    </source>
</reference>
<comment type="caution">
    <text evidence="1">The sequence shown here is derived from an EMBL/GenBank/DDBJ whole genome shotgun (WGS) entry which is preliminary data.</text>
</comment>
<evidence type="ECO:0000313" key="2">
    <source>
        <dbReference type="Proteomes" id="UP001224644"/>
    </source>
</evidence>
<protein>
    <submittedName>
        <fullName evidence="1">Uncharacterized protein</fullName>
    </submittedName>
</protein>
<dbReference type="RefSeq" id="WP_238226258.1">
    <property type="nucleotide sequence ID" value="NZ_BPQD01000016.1"/>
</dbReference>
<name>A0ABT8BLR7_9HYPH</name>
<keyword evidence="2" id="KW-1185">Reference proteome</keyword>
<accession>A0ABT8BLR7</accession>
<gene>
    <name evidence="1" type="ORF">QWZ12_16175</name>
</gene>
<proteinExistence type="predicted"/>
<sequence>MSVAVVNMSPTESAIVEVFGVLIGAIVESDEQRERIAENLGSLRDRYVEEGGAAADAGIVIIDKLARFNPPLVPAADK</sequence>